<dbReference type="RefSeq" id="WP_131012225.1">
    <property type="nucleotide sequence ID" value="NZ_SIRE01000004.1"/>
</dbReference>
<feature type="transmembrane region" description="Helical" evidence="1">
    <location>
        <begin position="156"/>
        <end position="176"/>
    </location>
</feature>
<comment type="caution">
    <text evidence="2">The sequence shown here is derived from an EMBL/GenBank/DDBJ whole genome shotgun (WGS) entry which is preliminary data.</text>
</comment>
<gene>
    <name evidence="2" type="ORF">EYB31_05185</name>
</gene>
<keyword evidence="1" id="KW-0472">Membrane</keyword>
<dbReference type="AlphaFoldDB" id="A0A4Q9DUF1"/>
<feature type="transmembrane region" description="Helical" evidence="1">
    <location>
        <begin position="52"/>
        <end position="69"/>
    </location>
</feature>
<dbReference type="OrthoDB" id="6680161at2"/>
<reference evidence="2 3" key="1">
    <citation type="submission" date="2019-02" db="EMBL/GenBank/DDBJ databases">
        <title>Paenibacillus sp. nov., isolated from surface-sterilized tissue of Thalictrum simplex L.</title>
        <authorList>
            <person name="Tuo L."/>
        </authorList>
    </citation>
    <scope>NUCLEOTIDE SEQUENCE [LARGE SCALE GENOMIC DNA]</scope>
    <source>
        <strain evidence="2 3">N2SHLJ1</strain>
    </source>
</reference>
<feature type="transmembrane region" description="Helical" evidence="1">
    <location>
        <begin position="21"/>
        <end position="40"/>
    </location>
</feature>
<organism evidence="2 3">
    <name type="scientific">Paenibacillus thalictri</name>
    <dbReference type="NCBI Taxonomy" id="2527873"/>
    <lineage>
        <taxon>Bacteria</taxon>
        <taxon>Bacillati</taxon>
        <taxon>Bacillota</taxon>
        <taxon>Bacilli</taxon>
        <taxon>Bacillales</taxon>
        <taxon>Paenibacillaceae</taxon>
        <taxon>Paenibacillus</taxon>
    </lineage>
</organism>
<keyword evidence="1" id="KW-1133">Transmembrane helix</keyword>
<dbReference type="EMBL" id="SIRE01000004">
    <property type="protein sequence ID" value="TBL80624.1"/>
    <property type="molecule type" value="Genomic_DNA"/>
</dbReference>
<dbReference type="Proteomes" id="UP000293142">
    <property type="component" value="Unassembled WGS sequence"/>
</dbReference>
<name>A0A4Q9DUF1_9BACL</name>
<evidence type="ECO:0000313" key="2">
    <source>
        <dbReference type="EMBL" id="TBL80624.1"/>
    </source>
</evidence>
<feature type="transmembrane region" description="Helical" evidence="1">
    <location>
        <begin position="182"/>
        <end position="204"/>
    </location>
</feature>
<keyword evidence="3" id="KW-1185">Reference proteome</keyword>
<proteinExistence type="predicted"/>
<evidence type="ECO:0000256" key="1">
    <source>
        <dbReference type="SAM" id="Phobius"/>
    </source>
</evidence>
<accession>A0A4Q9DUF1</accession>
<protein>
    <submittedName>
        <fullName evidence="2">Uncharacterized protein</fullName>
    </submittedName>
</protein>
<sequence length="311" mass="35493">MKTSDPSQEQLKKTWRFTFKIVVFFICSFLLILLSVEGYGPEQFYSYMKDKSLSLLGIAIALWTTYYWLPPLFQWGQPSQTFIDLDRANIIKPQDTGVSGGYTGIPSEQEPAEIPPSALSFQLYFMEMKQLFEQKASLANQKASVLLDKGTKYAQFGIVFYVCTIALWQVLALALGEFKTQMVYGIASCSFLFLFIEFLSAWFLKQYQHFVDTSTYLIKVKSIFDKYMLVVLFYQESEDIPGREIVLRHLTEDIKWPDMSKLHSDEVSFAKEAVDTAIQLIQSLQKLPFYGAEKAKAAAGRDQEKKSGDGG</sequence>
<evidence type="ECO:0000313" key="3">
    <source>
        <dbReference type="Proteomes" id="UP000293142"/>
    </source>
</evidence>
<keyword evidence="1" id="KW-0812">Transmembrane</keyword>